<comment type="catalytic activity">
    <reaction evidence="6">
        <text>O-phospho-L-tyrosyl-[protein] + H2O = L-tyrosyl-[protein] + phosphate</text>
        <dbReference type="Rhea" id="RHEA:10684"/>
        <dbReference type="Rhea" id="RHEA-COMP:10136"/>
        <dbReference type="Rhea" id="RHEA-COMP:20101"/>
        <dbReference type="ChEBI" id="CHEBI:15377"/>
        <dbReference type="ChEBI" id="CHEBI:43474"/>
        <dbReference type="ChEBI" id="CHEBI:46858"/>
        <dbReference type="ChEBI" id="CHEBI:61978"/>
        <dbReference type="EC" id="3.1.3.48"/>
    </reaction>
</comment>
<evidence type="ECO:0008006" key="12">
    <source>
        <dbReference type="Google" id="ProtNLM"/>
    </source>
</evidence>
<dbReference type="PANTHER" id="PTHR19134">
    <property type="entry name" value="RECEPTOR-TYPE TYROSINE-PROTEIN PHOSPHATASE"/>
    <property type="match status" value="1"/>
</dbReference>
<dbReference type="SUPFAM" id="SSF49265">
    <property type="entry name" value="Fibronectin type III"/>
    <property type="match status" value="1"/>
</dbReference>
<dbReference type="InterPro" id="IPR050348">
    <property type="entry name" value="Protein-Tyr_Phosphatase"/>
</dbReference>
<dbReference type="InterPro" id="IPR013783">
    <property type="entry name" value="Ig-like_fold"/>
</dbReference>
<dbReference type="Gene3D" id="3.90.190.10">
    <property type="entry name" value="Protein tyrosine phosphatase superfamily"/>
    <property type="match status" value="3"/>
</dbReference>
<reference evidence="10" key="1">
    <citation type="submission" date="2020-06" db="EMBL/GenBank/DDBJ databases">
        <title>Draft genome of Bugula neritina, a colonial animal packing powerful symbionts and potential medicines.</title>
        <authorList>
            <person name="Rayko M."/>
        </authorList>
    </citation>
    <scope>NUCLEOTIDE SEQUENCE [LARGE SCALE GENOMIC DNA]</scope>
    <source>
        <strain evidence="10">Kwan_BN1</strain>
    </source>
</reference>
<evidence type="ECO:0000259" key="8">
    <source>
        <dbReference type="PROSITE" id="PS50055"/>
    </source>
</evidence>
<feature type="domain" description="Tyrosine specific protein phosphatases" evidence="9">
    <location>
        <begin position="428"/>
        <end position="502"/>
    </location>
</feature>
<keyword evidence="3" id="KW-0378">Hydrolase</keyword>
<proteinExistence type="predicted"/>
<evidence type="ECO:0000256" key="3">
    <source>
        <dbReference type="ARBA" id="ARBA00022801"/>
    </source>
</evidence>
<evidence type="ECO:0000313" key="11">
    <source>
        <dbReference type="Proteomes" id="UP000593567"/>
    </source>
</evidence>
<dbReference type="GO" id="GO:0016020">
    <property type="term" value="C:membrane"/>
    <property type="evidence" value="ECO:0007669"/>
    <property type="project" value="UniProtKB-SubCell"/>
</dbReference>
<dbReference type="InterPro" id="IPR000387">
    <property type="entry name" value="Tyr_Pase_dom"/>
</dbReference>
<comment type="subcellular location">
    <subcellularLocation>
        <location evidence="1">Membrane</location>
        <topology evidence="1">Single-pass membrane protein</topology>
    </subcellularLocation>
</comment>
<evidence type="ECO:0000256" key="5">
    <source>
        <dbReference type="ARBA" id="ARBA00023136"/>
    </source>
</evidence>
<name>A0A7J7JRD9_BUGNE</name>
<dbReference type="PANTHER" id="PTHR19134:SF449">
    <property type="entry name" value="TYROSINE-PROTEIN PHOSPHATASE 1"/>
    <property type="match status" value="1"/>
</dbReference>
<keyword evidence="2" id="KW-0732">Signal</keyword>
<keyword evidence="4" id="KW-0904">Protein phosphatase</keyword>
<dbReference type="PROSITE" id="PS50056">
    <property type="entry name" value="TYR_PHOSPHATASE_2"/>
    <property type="match status" value="1"/>
</dbReference>
<dbReference type="SMART" id="SM00194">
    <property type="entry name" value="PTPc"/>
    <property type="match status" value="1"/>
</dbReference>
<dbReference type="EMBL" id="VXIV02001890">
    <property type="protein sequence ID" value="KAF6028900.1"/>
    <property type="molecule type" value="Genomic_DNA"/>
</dbReference>
<dbReference type="SMART" id="SM00404">
    <property type="entry name" value="PTPc_motif"/>
    <property type="match status" value="1"/>
</dbReference>
<dbReference type="InterPro" id="IPR029021">
    <property type="entry name" value="Prot-tyrosine_phosphatase-like"/>
</dbReference>
<gene>
    <name evidence="10" type="ORF">EB796_012787</name>
</gene>
<evidence type="ECO:0000259" key="9">
    <source>
        <dbReference type="PROSITE" id="PS50056"/>
    </source>
</evidence>
<keyword evidence="5 7" id="KW-0472">Membrane</keyword>
<dbReference type="SUPFAM" id="SSF52799">
    <property type="entry name" value="(Phosphotyrosine protein) phosphatases II"/>
    <property type="match status" value="2"/>
</dbReference>
<keyword evidence="7" id="KW-0812">Transmembrane</keyword>
<evidence type="ECO:0000256" key="2">
    <source>
        <dbReference type="ARBA" id="ARBA00022729"/>
    </source>
</evidence>
<evidence type="ECO:0000256" key="6">
    <source>
        <dbReference type="ARBA" id="ARBA00051722"/>
    </source>
</evidence>
<dbReference type="InterPro" id="IPR016130">
    <property type="entry name" value="Tyr_Pase_AS"/>
</dbReference>
<dbReference type="InterPro" id="IPR003961">
    <property type="entry name" value="FN3_dom"/>
</dbReference>
<organism evidence="10 11">
    <name type="scientific">Bugula neritina</name>
    <name type="common">Brown bryozoan</name>
    <name type="synonym">Sertularia neritina</name>
    <dbReference type="NCBI Taxonomy" id="10212"/>
    <lineage>
        <taxon>Eukaryota</taxon>
        <taxon>Metazoa</taxon>
        <taxon>Spiralia</taxon>
        <taxon>Lophotrochozoa</taxon>
        <taxon>Bryozoa</taxon>
        <taxon>Gymnolaemata</taxon>
        <taxon>Cheilostomatida</taxon>
        <taxon>Flustrina</taxon>
        <taxon>Buguloidea</taxon>
        <taxon>Bugulidae</taxon>
        <taxon>Bugula</taxon>
    </lineage>
</organism>
<dbReference type="GO" id="GO:0004725">
    <property type="term" value="F:protein tyrosine phosphatase activity"/>
    <property type="evidence" value="ECO:0007669"/>
    <property type="project" value="UniProtKB-EC"/>
</dbReference>
<dbReference type="PRINTS" id="PR00700">
    <property type="entry name" value="PRTYPHPHTASE"/>
</dbReference>
<evidence type="ECO:0000256" key="7">
    <source>
        <dbReference type="SAM" id="Phobius"/>
    </source>
</evidence>
<dbReference type="PROSITE" id="PS50055">
    <property type="entry name" value="TYR_PHOSPHATASE_PTP"/>
    <property type="match status" value="2"/>
</dbReference>
<dbReference type="CDD" id="cd00063">
    <property type="entry name" value="FN3"/>
    <property type="match status" value="1"/>
</dbReference>
<evidence type="ECO:0000256" key="1">
    <source>
        <dbReference type="ARBA" id="ARBA00004167"/>
    </source>
</evidence>
<evidence type="ECO:0000256" key="4">
    <source>
        <dbReference type="ARBA" id="ARBA00022912"/>
    </source>
</evidence>
<dbReference type="Pfam" id="PF00102">
    <property type="entry name" value="Y_phosphatase"/>
    <property type="match status" value="3"/>
</dbReference>
<dbReference type="InterPro" id="IPR036116">
    <property type="entry name" value="FN3_sf"/>
</dbReference>
<dbReference type="InterPro" id="IPR000242">
    <property type="entry name" value="PTP_cat"/>
</dbReference>
<dbReference type="InterPro" id="IPR003595">
    <property type="entry name" value="Tyr_Pase_cat"/>
</dbReference>
<dbReference type="OrthoDB" id="9979034at2759"/>
<dbReference type="AlphaFoldDB" id="A0A7J7JRD9"/>
<evidence type="ECO:0000313" key="10">
    <source>
        <dbReference type="EMBL" id="KAF6028900.1"/>
    </source>
</evidence>
<comment type="caution">
    <text evidence="10">The sequence shown here is derived from an EMBL/GenBank/DDBJ whole genome shotgun (WGS) entry which is preliminary data.</text>
</comment>
<dbReference type="CDD" id="cd00047">
    <property type="entry name" value="PTPc"/>
    <property type="match status" value="1"/>
</dbReference>
<keyword evidence="11" id="KW-1185">Reference proteome</keyword>
<feature type="transmembrane region" description="Helical" evidence="7">
    <location>
        <begin position="178"/>
        <end position="199"/>
    </location>
</feature>
<dbReference type="Proteomes" id="UP000593567">
    <property type="component" value="Unassembled WGS sequence"/>
</dbReference>
<feature type="domain" description="Tyrosine-protein phosphatase" evidence="8">
    <location>
        <begin position="287"/>
        <end position="511"/>
    </location>
</feature>
<sequence>MAAMDKIPSTSASQTVCRYSAYTLVECNISAENTAGFGEYIEFNSVYTSCEAPVLHLPANLSSYVKQEESLNLIRIILNTSDVDVTVNCDELTQLVYRVDTETEYTDVGEYIEGLEPGTEYTVEIRAENNAGLGTTQTFDIFTTEKGSAIEEYTTPIKDEVAAGTQSSNPGSCKGGCIGGVVVGVVVVLVVVSILVYRIRTQREHQSKLKNISLDESGYQNMQQINDEEGGTRVVLPQETPRLERVTNTRSIAAIELPEMRDSVLPPQRSIPVSRLADYIENNEAGIIDQFQMLEKLPKPNMSAAQLPENGGKCKYVGLYPEDSTRVILNRPREQGTDFINASYIKGYTSDDMFIAAQGKAAKAVQYWPDQSGSSCVFGDLKVTLTTCECLADYVIRTLNIEKEGNSMSIKQFHYLSWPDHGVPQYISPFLIFVRRVMSVTSHMTGCLVVHCSAGVGRSGTFIALDTLAKQAKDTGEVNPFEVVRAMRRRRPCMVQTKEQYVFTHQALEEYLVTDEFSCEATELETKLADNGDDIYVNRNIISEEFDRIEAQLRRETHNYSIGMEESNINKNRFPDILPSSRHGIYAGGAYINAVVVDSYRKKQSVIATQLPLSNTVKDFWTMVLEQEIKVVVQLEMEEDVFYPSKDTGFVDSDGCIVSRTGSEVEKNVKIIKLTVKSRKVSNVTLSASTTG</sequence>
<dbReference type="Gene3D" id="2.60.40.10">
    <property type="entry name" value="Immunoglobulins"/>
    <property type="match status" value="1"/>
</dbReference>
<protein>
    <recommendedName>
        <fullName evidence="12">Protein-tyrosine-phosphatase</fullName>
    </recommendedName>
</protein>
<feature type="domain" description="Tyrosine-protein phosphatase" evidence="8">
    <location>
        <begin position="542"/>
        <end position="635"/>
    </location>
</feature>
<accession>A0A7J7JRD9</accession>
<dbReference type="PROSITE" id="PS00383">
    <property type="entry name" value="TYR_PHOSPHATASE_1"/>
    <property type="match status" value="1"/>
</dbReference>
<keyword evidence="7" id="KW-1133">Transmembrane helix</keyword>